<accession>A0A4V2ZYT7</accession>
<keyword evidence="3" id="KW-1185">Reference proteome</keyword>
<proteinExistence type="predicted"/>
<feature type="compositionally biased region" description="Basic residues" evidence="1">
    <location>
        <begin position="45"/>
        <end position="60"/>
    </location>
</feature>
<dbReference type="EMBL" id="SMRP01000009">
    <property type="protein sequence ID" value="TDG21989.1"/>
    <property type="molecule type" value="Genomic_DNA"/>
</dbReference>
<dbReference type="RefSeq" id="WP_133196389.1">
    <property type="nucleotide sequence ID" value="NZ_JBHUCW010000037.1"/>
</dbReference>
<evidence type="ECO:0000313" key="3">
    <source>
        <dbReference type="Proteomes" id="UP000295722"/>
    </source>
</evidence>
<dbReference type="AlphaFoldDB" id="A0A4V2ZYT7"/>
<organism evidence="2 3">
    <name type="scientific">Paraburkholderia silviterrae</name>
    <dbReference type="NCBI Taxonomy" id="2528715"/>
    <lineage>
        <taxon>Bacteria</taxon>
        <taxon>Pseudomonadati</taxon>
        <taxon>Pseudomonadota</taxon>
        <taxon>Betaproteobacteria</taxon>
        <taxon>Burkholderiales</taxon>
        <taxon>Burkholderiaceae</taxon>
        <taxon>Paraburkholderia</taxon>
    </lineage>
</organism>
<protein>
    <submittedName>
        <fullName evidence="2">Uncharacterized protein</fullName>
    </submittedName>
</protein>
<evidence type="ECO:0000256" key="1">
    <source>
        <dbReference type="SAM" id="MobiDB-lite"/>
    </source>
</evidence>
<reference evidence="2 3" key="1">
    <citation type="submission" date="2019-03" db="EMBL/GenBank/DDBJ databases">
        <title>Paraburkholderia sp. 4M-K11, isolated from subtropical forest soil.</title>
        <authorList>
            <person name="Gao Z.-H."/>
            <person name="Qiu L.-H."/>
        </authorList>
    </citation>
    <scope>NUCLEOTIDE SEQUENCE [LARGE SCALE GENOMIC DNA]</scope>
    <source>
        <strain evidence="2 3">4M-K11</strain>
    </source>
</reference>
<gene>
    <name evidence="2" type="ORF">EYW47_19040</name>
</gene>
<dbReference type="OrthoDB" id="9182647at2"/>
<feature type="compositionally biased region" description="Low complexity" evidence="1">
    <location>
        <begin position="19"/>
        <end position="42"/>
    </location>
</feature>
<feature type="region of interest" description="Disordered" evidence="1">
    <location>
        <begin position="1"/>
        <end position="131"/>
    </location>
</feature>
<sequence length="200" mass="20885">MTTANVRKPTKKAFHFPTSPDAAQQPEQEQPEAATPAASADTAKTRRAKPGAKTSTKRSATKANTKAGKKASTKATTKASTKAAAKPGAKTRTKAAAPAAEVAQAPAQVAETPAPKAAGKEKTKRAKKEKVVRDSFTMPKADYERISVLKRKCLDAGVAVKKSELLRAGLQLLESASAKRLLAAIAALEAVKTGRPSQSE</sequence>
<evidence type="ECO:0000313" key="2">
    <source>
        <dbReference type="EMBL" id="TDG21989.1"/>
    </source>
</evidence>
<feature type="compositionally biased region" description="Low complexity" evidence="1">
    <location>
        <begin position="73"/>
        <end position="117"/>
    </location>
</feature>
<dbReference type="Proteomes" id="UP000295722">
    <property type="component" value="Unassembled WGS sequence"/>
</dbReference>
<comment type="caution">
    <text evidence="2">The sequence shown here is derived from an EMBL/GenBank/DDBJ whole genome shotgun (WGS) entry which is preliminary data.</text>
</comment>
<name>A0A4V2ZYT7_9BURK</name>